<dbReference type="FunFam" id="3.30.230.10:FF:000201">
    <property type="entry name" value="Elongation factor like GTPase 1"/>
    <property type="match status" value="1"/>
</dbReference>
<dbReference type="PANTHER" id="PTHR42908">
    <property type="entry name" value="TRANSLATION ELONGATION FACTOR-RELATED"/>
    <property type="match status" value="1"/>
</dbReference>
<keyword evidence="1" id="KW-0690">Ribosome biogenesis</keyword>
<evidence type="ECO:0000256" key="3">
    <source>
        <dbReference type="ARBA" id="ARBA00022801"/>
    </source>
</evidence>
<evidence type="ECO:0000256" key="1">
    <source>
        <dbReference type="ARBA" id="ARBA00022517"/>
    </source>
</evidence>
<dbReference type="FunFam" id="3.90.1430.10:FF:000002">
    <property type="entry name" value="Elongation factor like GTPase 1"/>
    <property type="match status" value="1"/>
</dbReference>
<dbReference type="SUPFAM" id="SSF54211">
    <property type="entry name" value="Ribosomal protein S5 domain 2-like"/>
    <property type="match status" value="1"/>
</dbReference>
<dbReference type="RefSeq" id="XP_030832575.1">
    <property type="nucleotide sequence ID" value="XM_030976715.1"/>
</dbReference>
<dbReference type="SUPFAM" id="SSF50447">
    <property type="entry name" value="Translation proteins"/>
    <property type="match status" value="1"/>
</dbReference>
<dbReference type="GO" id="GO:1990904">
    <property type="term" value="C:ribonucleoprotein complex"/>
    <property type="evidence" value="ECO:0000318"/>
    <property type="project" value="GO_Central"/>
</dbReference>
<dbReference type="InterPro" id="IPR009000">
    <property type="entry name" value="Transl_B-barrel_sf"/>
</dbReference>
<reference evidence="9" key="1">
    <citation type="submission" date="2015-02" db="EMBL/GenBank/DDBJ databases">
        <title>Genome sequencing for Strongylocentrotus purpuratus.</title>
        <authorList>
            <person name="Murali S."/>
            <person name="Liu Y."/>
            <person name="Vee V."/>
            <person name="English A."/>
            <person name="Wang M."/>
            <person name="Skinner E."/>
            <person name="Han Y."/>
            <person name="Muzny D.M."/>
            <person name="Worley K.C."/>
            <person name="Gibbs R.A."/>
        </authorList>
    </citation>
    <scope>NUCLEOTIDE SEQUENCE</scope>
</reference>
<dbReference type="CDD" id="cd01885">
    <property type="entry name" value="EF2"/>
    <property type="match status" value="1"/>
</dbReference>
<dbReference type="Pfam" id="PF14492">
    <property type="entry name" value="EFG_III"/>
    <property type="match status" value="1"/>
</dbReference>
<dbReference type="GO" id="GO:0005525">
    <property type="term" value="F:GTP binding"/>
    <property type="evidence" value="ECO:0007669"/>
    <property type="project" value="UniProtKB-KW"/>
</dbReference>
<dbReference type="Gene3D" id="3.40.50.300">
    <property type="entry name" value="P-loop containing nucleotide triphosphate hydrolases"/>
    <property type="match status" value="1"/>
</dbReference>
<evidence type="ECO:0000256" key="6">
    <source>
        <dbReference type="SAM" id="MobiDB-lite"/>
    </source>
</evidence>
<dbReference type="InterPro" id="IPR035647">
    <property type="entry name" value="EFG_III/V"/>
</dbReference>
<evidence type="ECO:0000256" key="4">
    <source>
        <dbReference type="ARBA" id="ARBA00023134"/>
    </source>
</evidence>
<feature type="region of interest" description="Disordered" evidence="6">
    <location>
        <begin position="437"/>
        <end position="507"/>
    </location>
</feature>
<dbReference type="Pfam" id="PF03144">
    <property type="entry name" value="GTP_EFTU_D2"/>
    <property type="match status" value="1"/>
</dbReference>
<keyword evidence="4" id="KW-0342">GTP-binding</keyword>
<evidence type="ECO:0000313" key="9">
    <source>
        <dbReference type="Proteomes" id="UP000007110"/>
    </source>
</evidence>
<dbReference type="FunCoup" id="A0A7M7N7V2">
    <property type="interactions" value="1762"/>
</dbReference>
<protein>
    <recommendedName>
        <fullName evidence="5">Elongation factor-like 1</fullName>
    </recommendedName>
</protein>
<dbReference type="InParanoid" id="A0A7M7N7V2"/>
<feature type="compositionally biased region" description="Polar residues" evidence="6">
    <location>
        <begin position="969"/>
        <end position="983"/>
    </location>
</feature>
<proteinExistence type="predicted"/>
<dbReference type="InterPro" id="IPR005225">
    <property type="entry name" value="Small_GTP-bd"/>
</dbReference>
<dbReference type="KEGG" id="spu:579471"/>
<dbReference type="Gene3D" id="3.30.230.10">
    <property type="match status" value="1"/>
</dbReference>
<organism evidence="8 9">
    <name type="scientific">Strongylocentrotus purpuratus</name>
    <name type="common">Purple sea urchin</name>
    <dbReference type="NCBI Taxonomy" id="7668"/>
    <lineage>
        <taxon>Eukaryota</taxon>
        <taxon>Metazoa</taxon>
        <taxon>Echinodermata</taxon>
        <taxon>Eleutherozoa</taxon>
        <taxon>Echinozoa</taxon>
        <taxon>Echinoidea</taxon>
        <taxon>Euechinoidea</taxon>
        <taxon>Echinacea</taxon>
        <taxon>Camarodonta</taxon>
        <taxon>Echinidea</taxon>
        <taxon>Strongylocentrotidae</taxon>
        <taxon>Strongylocentrotus</taxon>
    </lineage>
</organism>
<dbReference type="OrthoDB" id="364892at2759"/>
<dbReference type="GeneID" id="579471"/>
<feature type="compositionally biased region" description="Basic and acidic residues" evidence="6">
    <location>
        <begin position="949"/>
        <end position="968"/>
    </location>
</feature>
<dbReference type="GO" id="GO:0042256">
    <property type="term" value="P:cytosolic ribosome assembly"/>
    <property type="evidence" value="ECO:0000318"/>
    <property type="project" value="GO_Central"/>
</dbReference>
<keyword evidence="9" id="KW-1185">Reference proteome</keyword>
<dbReference type="InterPro" id="IPR056752">
    <property type="entry name" value="EFL1"/>
</dbReference>
<accession>A0A7M7N7V2</accession>
<dbReference type="EnsemblMetazoa" id="XM_030976715">
    <property type="protein sequence ID" value="XP_030832575"/>
    <property type="gene ID" value="LOC579471"/>
</dbReference>
<dbReference type="InterPro" id="IPR004161">
    <property type="entry name" value="EFTu-like_2"/>
</dbReference>
<dbReference type="CDD" id="cd01681">
    <property type="entry name" value="aeEF2_snRNP_like_IV"/>
    <property type="match status" value="1"/>
</dbReference>
<dbReference type="PROSITE" id="PS51722">
    <property type="entry name" value="G_TR_2"/>
    <property type="match status" value="1"/>
</dbReference>
<dbReference type="InterPro" id="IPR000795">
    <property type="entry name" value="T_Tr_GTP-bd_dom"/>
</dbReference>
<dbReference type="CTD" id="79631"/>
<dbReference type="OMA" id="FARCDIQ"/>
<feature type="compositionally biased region" description="Basic and acidic residues" evidence="6">
    <location>
        <begin position="498"/>
        <end position="507"/>
    </location>
</feature>
<dbReference type="CDD" id="cd16268">
    <property type="entry name" value="EF2_II"/>
    <property type="match status" value="1"/>
</dbReference>
<name>A0A7M7N7V2_STRPU</name>
<keyword evidence="3" id="KW-0378">Hydrolase</keyword>
<dbReference type="Gene3D" id="3.30.70.870">
    <property type="entry name" value="Elongation Factor G (Translational Gtpase), domain 3"/>
    <property type="match status" value="1"/>
</dbReference>
<dbReference type="Gene3D" id="3.30.70.240">
    <property type="match status" value="1"/>
</dbReference>
<feature type="region of interest" description="Disordered" evidence="6">
    <location>
        <begin position="192"/>
        <end position="211"/>
    </location>
</feature>
<evidence type="ECO:0000256" key="5">
    <source>
        <dbReference type="ARBA" id="ARBA00081809"/>
    </source>
</evidence>
<dbReference type="InterPro" id="IPR020568">
    <property type="entry name" value="Ribosomal_Su5_D2-typ_SF"/>
</dbReference>
<sequence length="1217" mass="135282">MRSVSVQKLTQLQSNVDKIRNICILAHVDHGKTTLADALISSNGIISTRMAGKLRYMDSREDEQLRGITMKSSAISLLYSNTPEEEYLVNLIDSPGHVDFSSEVSTAVRLCEGALVVIDVVEGVCPQTHVVLRQAWLEHIKPCLVLNKIDRLISELKYTPMEAHLHLQQVLEQVNAVVGNLYASHVLEKTSSKTEDSVQTKEEVSGGDAKEGEEQVYDWSDGLEDTDDSHIYFSPDQGNVIFASALDGWGFSINHFAEMYASKLGVRADVLRKTLWGDFYLHTKSKRIMKGAQAKAKKPLFVQFVLENIWSLYETVIVRKDKEKMEKIVKSLGLKLTPRDLRHNDTKICLQAICNQWLPVSKAVLSMICSKLPSPTDVSEERIEKLMCSSGQRFDSLHPDSQQLKQAFQKSTSDDDAPVIVYISKMVVVDSSMLPQNRQRPLTSAEIQQRRDEARRRHAERQAAAEQEKEGGGGGGGKKDDNATSKVETSAPEMPEPIDLKVESEEKEEKKTGEMFLAFARVFSGTIRKGQKLFVLGPRHDPQKALAEMSENGGTLSNSMECSRYIAEFTVDSLYLLMGRELELLEKVPAGNILGIGGLDEMVLKSATVSSSLACPAFTDMTFAAPPIVRVAVEPKHLSDMQALMKGMKLLNQADPCVEVFVQETGEHVIVAAGEVHLERCLDDLRKRFAKVEIDVSPPIIPFRETIIPRPKMDMVNEVIDDINQVHRKIQSMGIDTDDIRILKNGLVEIKTSNDACTFHIRAVPLPEAVTSLLEENAELIRLLDHHISSLLSGKASDQASSTELAPTVKASMQELKSKLEEAFNAAGKKWRGCLDGIWAFGPRRCGPNILVNKIEDYKRLCVWDCLEKGGLKEECVLREFDNSIGSGFQLATLAGPICEEPMMGVCFLIEKWEMDQSLMNKGLVDKANLRTTKKHDVDVVSAGYGADVRESTEKDGSTESRLDDNKDTQCNSSSKMASQPRTISIPKGIPTGGVNNPEETRIGSLTCTSPLSSPILSFSPLGSPPAFGSPLPHSPLRGFHPYHMQQQVVYGPLSGQVISTIKEGCRVAFQTQPQRLMAAMYKCDIQATADVLGRMYGVVSKRNGRILQEEMREGSDVFEIAAVLPVAESFGFSEDIRKKTSGLASPQLFFSHWEVVPGDPYWEPSTEEELLHFGEKADYENQAKKYMNGVRRRKGLRVEEKIVEHAEKQRTLSKNK</sequence>
<dbReference type="InterPro" id="IPR041095">
    <property type="entry name" value="EFG_II"/>
</dbReference>
<dbReference type="SUPFAM" id="SSF54980">
    <property type="entry name" value="EF-G C-terminal domain-like"/>
    <property type="match status" value="2"/>
</dbReference>
<dbReference type="AlphaFoldDB" id="A0A7M7N7V2"/>
<evidence type="ECO:0000259" key="7">
    <source>
        <dbReference type="PROSITE" id="PS51722"/>
    </source>
</evidence>
<dbReference type="NCBIfam" id="TIGR00231">
    <property type="entry name" value="small_GTP"/>
    <property type="match status" value="1"/>
</dbReference>
<dbReference type="FunFam" id="3.30.70.240:FF:000006">
    <property type="entry name" value="Elongation factor like GTPase 1"/>
    <property type="match status" value="1"/>
</dbReference>
<evidence type="ECO:0000313" key="8">
    <source>
        <dbReference type="EnsemblMetazoa" id="XP_030832575"/>
    </source>
</evidence>
<keyword evidence="2" id="KW-0547">Nucleotide-binding</keyword>
<dbReference type="InterPro" id="IPR000640">
    <property type="entry name" value="EFG_V-like"/>
</dbReference>
<dbReference type="Pfam" id="PF00009">
    <property type="entry name" value="GTP_EFTU"/>
    <property type="match status" value="1"/>
</dbReference>
<dbReference type="InterPro" id="IPR014721">
    <property type="entry name" value="Ribsml_uS5_D2-typ_fold_subgr"/>
</dbReference>
<dbReference type="Pfam" id="PF00679">
    <property type="entry name" value="EFG_C"/>
    <property type="match status" value="1"/>
</dbReference>
<dbReference type="FunFam" id="3.40.50.300:FF:000732">
    <property type="entry name" value="Elongation factor like GTPase 1"/>
    <property type="match status" value="1"/>
</dbReference>
<dbReference type="GO" id="GO:0043022">
    <property type="term" value="F:ribosome binding"/>
    <property type="evidence" value="ECO:0000318"/>
    <property type="project" value="GO_Central"/>
</dbReference>
<dbReference type="InterPro" id="IPR027417">
    <property type="entry name" value="P-loop_NTPase"/>
</dbReference>
<dbReference type="SUPFAM" id="SSF52540">
    <property type="entry name" value="P-loop containing nucleoside triphosphate hydrolases"/>
    <property type="match status" value="1"/>
</dbReference>
<evidence type="ECO:0000256" key="2">
    <source>
        <dbReference type="ARBA" id="ARBA00022741"/>
    </source>
</evidence>
<reference evidence="8" key="2">
    <citation type="submission" date="2021-01" db="UniProtKB">
        <authorList>
            <consortium name="EnsemblMetazoa"/>
        </authorList>
    </citation>
    <scope>IDENTIFICATION</scope>
</reference>
<feature type="domain" description="Tr-type G" evidence="7">
    <location>
        <begin position="17"/>
        <end position="269"/>
    </location>
</feature>
<dbReference type="PRINTS" id="PR00315">
    <property type="entry name" value="ELONGATNFCT"/>
</dbReference>
<dbReference type="Gene3D" id="3.90.1430.10">
    <property type="entry name" value="Yeast translation eEF2 (G' domain)"/>
    <property type="match status" value="1"/>
</dbReference>
<dbReference type="SMART" id="SM00838">
    <property type="entry name" value="EFG_C"/>
    <property type="match status" value="1"/>
</dbReference>
<dbReference type="FunFam" id="3.30.70.870:FF:000002">
    <property type="entry name" value="Translation elongation factor 2"/>
    <property type="match status" value="1"/>
</dbReference>
<dbReference type="Proteomes" id="UP000007110">
    <property type="component" value="Unassembled WGS sequence"/>
</dbReference>
<dbReference type="GO" id="GO:0005829">
    <property type="term" value="C:cytosol"/>
    <property type="evidence" value="ECO:0000318"/>
    <property type="project" value="GO_Central"/>
</dbReference>
<dbReference type="Pfam" id="PF25118">
    <property type="entry name" value="EFL1"/>
    <property type="match status" value="1"/>
</dbReference>
<dbReference type="PANTHER" id="PTHR42908:SF3">
    <property type="entry name" value="ELONGATION FACTOR-LIKE GTPASE 1"/>
    <property type="match status" value="1"/>
</dbReference>
<dbReference type="CDD" id="cd04096">
    <property type="entry name" value="eEF2_snRNP_like_C"/>
    <property type="match status" value="1"/>
</dbReference>
<feature type="region of interest" description="Disordered" evidence="6">
    <location>
        <begin position="949"/>
        <end position="1002"/>
    </location>
</feature>
<feature type="compositionally biased region" description="Basic and acidic residues" evidence="6">
    <location>
        <begin position="448"/>
        <end position="483"/>
    </location>
</feature>
<dbReference type="Gene3D" id="2.40.30.10">
    <property type="entry name" value="Translation factors"/>
    <property type="match status" value="1"/>
</dbReference>
<dbReference type="GO" id="GO:0003924">
    <property type="term" value="F:GTPase activity"/>
    <property type="evidence" value="ECO:0000318"/>
    <property type="project" value="GO_Central"/>
</dbReference>
<dbReference type="CDD" id="cd16261">
    <property type="entry name" value="EF2_snRNP_III"/>
    <property type="match status" value="1"/>
</dbReference>